<dbReference type="GO" id="GO:0016705">
    <property type="term" value="F:oxidoreductase activity, acting on paired donors, with incorporation or reduction of molecular oxygen"/>
    <property type="evidence" value="ECO:0007669"/>
    <property type="project" value="InterPro"/>
</dbReference>
<keyword evidence="12" id="KW-1185">Reference proteome</keyword>
<sequence>MPLSAWNCLDATVAVFALFLLRELYTRTSMLPFPPGPKPWPLIGNLLDMPSSSPWITFAAWKKQYGESHMNGPISSISIFGQPIVFLNSPHEAIELLDKKSSIYSNRPVLPMVGELVGHKNSMSLLQYGDRYRRYRTMMHQFMGTRAAARRHAATIEHETKRFIANVFHSPEKLNEHVRLEIGAIILKLGYGYDAKGADDSLIKLVEQVLVEFAYAATPGAFLVDIIPWLRYVPAWFPGTRWKRLADQYRQNVMDYLERPWAYAKEQMELGIAQPSYCLMNIEKYGGDALQEDIIKWSASTLYGGGSPCPTSFRTVSSIYAFYLAMTLRPDVQRKAQAEIDAAVGPDRLPTADDLPSLPYIEALSKETLRWFPVAPLGLPHCTTEDDVYNGFFIPKGSIVQANLWAMLRDEDVYPDPSAFAPERFLGATPQTDPRTICFGYGRRICPGMHVAELSLSLAIAMTLSVFDIAPVVGENGKEVLPKIGVIPGIISHPAPFKCQIKPRSASAERILDHLASCL</sequence>
<evidence type="ECO:0000313" key="12">
    <source>
        <dbReference type="Proteomes" id="UP000053558"/>
    </source>
</evidence>
<comment type="similarity">
    <text evidence="3 10">Belongs to the cytochrome P450 family.</text>
</comment>
<name>A0A5M3N8T8_CONPW</name>
<reference evidence="12" key="1">
    <citation type="journal article" date="2012" name="Science">
        <title>The Paleozoic origin of enzymatic lignin decomposition reconstructed from 31 fungal genomes.</title>
        <authorList>
            <person name="Floudas D."/>
            <person name="Binder M."/>
            <person name="Riley R."/>
            <person name="Barry K."/>
            <person name="Blanchette R.A."/>
            <person name="Henrissat B."/>
            <person name="Martinez A.T."/>
            <person name="Otillar R."/>
            <person name="Spatafora J.W."/>
            <person name="Yadav J.S."/>
            <person name="Aerts A."/>
            <person name="Benoit I."/>
            <person name="Boyd A."/>
            <person name="Carlson A."/>
            <person name="Copeland A."/>
            <person name="Coutinho P.M."/>
            <person name="de Vries R.P."/>
            <person name="Ferreira P."/>
            <person name="Findley K."/>
            <person name="Foster B."/>
            <person name="Gaskell J."/>
            <person name="Glotzer D."/>
            <person name="Gorecki P."/>
            <person name="Heitman J."/>
            <person name="Hesse C."/>
            <person name="Hori C."/>
            <person name="Igarashi K."/>
            <person name="Jurgens J.A."/>
            <person name="Kallen N."/>
            <person name="Kersten P."/>
            <person name="Kohler A."/>
            <person name="Kuees U."/>
            <person name="Kumar T.K.A."/>
            <person name="Kuo A."/>
            <person name="LaButti K."/>
            <person name="Larrondo L.F."/>
            <person name="Lindquist E."/>
            <person name="Ling A."/>
            <person name="Lombard V."/>
            <person name="Lucas S."/>
            <person name="Lundell T."/>
            <person name="Martin R."/>
            <person name="McLaughlin D.J."/>
            <person name="Morgenstern I."/>
            <person name="Morin E."/>
            <person name="Murat C."/>
            <person name="Nagy L.G."/>
            <person name="Nolan M."/>
            <person name="Ohm R.A."/>
            <person name="Patyshakuliyeva A."/>
            <person name="Rokas A."/>
            <person name="Ruiz-Duenas F.J."/>
            <person name="Sabat G."/>
            <person name="Salamov A."/>
            <person name="Samejima M."/>
            <person name="Schmutz J."/>
            <person name="Slot J.C."/>
            <person name="St John F."/>
            <person name="Stenlid J."/>
            <person name="Sun H."/>
            <person name="Sun S."/>
            <person name="Syed K."/>
            <person name="Tsang A."/>
            <person name="Wiebenga A."/>
            <person name="Young D."/>
            <person name="Pisabarro A."/>
            <person name="Eastwood D.C."/>
            <person name="Martin F."/>
            <person name="Cullen D."/>
            <person name="Grigoriev I.V."/>
            <person name="Hibbett D.S."/>
        </authorList>
    </citation>
    <scope>NUCLEOTIDE SEQUENCE [LARGE SCALE GENOMIC DNA]</scope>
    <source>
        <strain evidence="12">RWD-64-598 SS2</strain>
    </source>
</reference>
<feature type="binding site" description="axial binding residue" evidence="9">
    <location>
        <position position="446"/>
    </location>
    <ligand>
        <name>heme</name>
        <dbReference type="ChEBI" id="CHEBI:30413"/>
    </ligand>
    <ligandPart>
        <name>Fe</name>
        <dbReference type="ChEBI" id="CHEBI:18248"/>
    </ligandPart>
</feature>
<dbReference type="CDD" id="cd11065">
    <property type="entry name" value="CYP64-like"/>
    <property type="match status" value="1"/>
</dbReference>
<keyword evidence="4 9" id="KW-0349">Heme</keyword>
<dbReference type="KEGG" id="cput:CONPUDRAFT_87126"/>
<dbReference type="Gene3D" id="1.10.630.10">
    <property type="entry name" value="Cytochrome P450"/>
    <property type="match status" value="1"/>
</dbReference>
<evidence type="ECO:0000256" key="8">
    <source>
        <dbReference type="ARBA" id="ARBA00023033"/>
    </source>
</evidence>
<dbReference type="PANTHER" id="PTHR46300:SF7">
    <property type="entry name" value="P450, PUTATIVE (EUROFUNG)-RELATED"/>
    <property type="match status" value="1"/>
</dbReference>
<protein>
    <submittedName>
        <fullName evidence="11">Cytochrome P450</fullName>
    </submittedName>
</protein>
<evidence type="ECO:0000256" key="2">
    <source>
        <dbReference type="ARBA" id="ARBA00005179"/>
    </source>
</evidence>
<gene>
    <name evidence="11" type="ORF">CONPUDRAFT_87126</name>
</gene>
<comment type="cofactor">
    <cofactor evidence="1 9">
        <name>heme</name>
        <dbReference type="ChEBI" id="CHEBI:30413"/>
    </cofactor>
</comment>
<dbReference type="PRINTS" id="PR00385">
    <property type="entry name" value="P450"/>
</dbReference>
<organism evidence="11 12">
    <name type="scientific">Coniophora puteana (strain RWD-64-598)</name>
    <name type="common">Brown rot fungus</name>
    <dbReference type="NCBI Taxonomy" id="741705"/>
    <lineage>
        <taxon>Eukaryota</taxon>
        <taxon>Fungi</taxon>
        <taxon>Dikarya</taxon>
        <taxon>Basidiomycota</taxon>
        <taxon>Agaricomycotina</taxon>
        <taxon>Agaricomycetes</taxon>
        <taxon>Agaricomycetidae</taxon>
        <taxon>Boletales</taxon>
        <taxon>Coniophorineae</taxon>
        <taxon>Coniophoraceae</taxon>
        <taxon>Coniophora</taxon>
    </lineage>
</organism>
<dbReference type="SUPFAM" id="SSF48264">
    <property type="entry name" value="Cytochrome P450"/>
    <property type="match status" value="1"/>
</dbReference>
<dbReference type="OMA" id="EWIPGMA"/>
<dbReference type="GeneID" id="19211160"/>
<dbReference type="InterPro" id="IPR050364">
    <property type="entry name" value="Cytochrome_P450_fung"/>
</dbReference>
<dbReference type="Pfam" id="PF00067">
    <property type="entry name" value="p450"/>
    <property type="match status" value="1"/>
</dbReference>
<proteinExistence type="inferred from homology"/>
<evidence type="ECO:0000256" key="7">
    <source>
        <dbReference type="ARBA" id="ARBA00023004"/>
    </source>
</evidence>
<accession>A0A5M3N8T8</accession>
<dbReference type="RefSeq" id="XP_007763720.1">
    <property type="nucleotide sequence ID" value="XM_007765530.1"/>
</dbReference>
<keyword evidence="5 9" id="KW-0479">Metal-binding</keyword>
<evidence type="ECO:0000256" key="1">
    <source>
        <dbReference type="ARBA" id="ARBA00001971"/>
    </source>
</evidence>
<dbReference type="PROSITE" id="PS00086">
    <property type="entry name" value="CYTOCHROME_P450"/>
    <property type="match status" value="1"/>
</dbReference>
<evidence type="ECO:0000256" key="9">
    <source>
        <dbReference type="PIRSR" id="PIRSR602401-1"/>
    </source>
</evidence>
<dbReference type="InterPro" id="IPR002401">
    <property type="entry name" value="Cyt_P450_E_grp-I"/>
</dbReference>
<dbReference type="InterPro" id="IPR017972">
    <property type="entry name" value="Cyt_P450_CS"/>
</dbReference>
<keyword evidence="8 10" id="KW-0503">Monooxygenase</keyword>
<evidence type="ECO:0000256" key="5">
    <source>
        <dbReference type="ARBA" id="ARBA00022723"/>
    </source>
</evidence>
<evidence type="ECO:0000256" key="3">
    <source>
        <dbReference type="ARBA" id="ARBA00010617"/>
    </source>
</evidence>
<dbReference type="GO" id="GO:0004497">
    <property type="term" value="F:monooxygenase activity"/>
    <property type="evidence" value="ECO:0007669"/>
    <property type="project" value="UniProtKB-KW"/>
</dbReference>
<dbReference type="PRINTS" id="PR00463">
    <property type="entry name" value="EP450I"/>
</dbReference>
<dbReference type="AlphaFoldDB" id="A0A5M3N8T8"/>
<dbReference type="InterPro" id="IPR036396">
    <property type="entry name" value="Cyt_P450_sf"/>
</dbReference>
<evidence type="ECO:0000256" key="6">
    <source>
        <dbReference type="ARBA" id="ARBA00023002"/>
    </source>
</evidence>
<dbReference type="PANTHER" id="PTHR46300">
    <property type="entry name" value="P450, PUTATIVE (EUROFUNG)-RELATED-RELATED"/>
    <property type="match status" value="1"/>
</dbReference>
<evidence type="ECO:0000256" key="4">
    <source>
        <dbReference type="ARBA" id="ARBA00022617"/>
    </source>
</evidence>
<dbReference type="OrthoDB" id="2789670at2759"/>
<keyword evidence="7 9" id="KW-0408">Iron</keyword>
<dbReference type="GO" id="GO:0020037">
    <property type="term" value="F:heme binding"/>
    <property type="evidence" value="ECO:0007669"/>
    <property type="project" value="InterPro"/>
</dbReference>
<evidence type="ECO:0000313" key="11">
    <source>
        <dbReference type="EMBL" id="EIW87255.1"/>
    </source>
</evidence>
<comment type="pathway">
    <text evidence="2">Secondary metabolite biosynthesis.</text>
</comment>
<keyword evidence="6 10" id="KW-0560">Oxidoreductase</keyword>
<dbReference type="EMBL" id="JH711573">
    <property type="protein sequence ID" value="EIW87255.1"/>
    <property type="molecule type" value="Genomic_DNA"/>
</dbReference>
<comment type="caution">
    <text evidence="11">The sequence shown here is derived from an EMBL/GenBank/DDBJ whole genome shotgun (WGS) entry which is preliminary data.</text>
</comment>
<evidence type="ECO:0000256" key="10">
    <source>
        <dbReference type="RuleBase" id="RU000461"/>
    </source>
</evidence>
<dbReference type="GO" id="GO:0005506">
    <property type="term" value="F:iron ion binding"/>
    <property type="evidence" value="ECO:0007669"/>
    <property type="project" value="InterPro"/>
</dbReference>
<dbReference type="InterPro" id="IPR001128">
    <property type="entry name" value="Cyt_P450"/>
</dbReference>
<dbReference type="Proteomes" id="UP000053558">
    <property type="component" value="Unassembled WGS sequence"/>
</dbReference>